<dbReference type="GO" id="GO:0012505">
    <property type="term" value="C:endomembrane system"/>
    <property type="evidence" value="ECO:0007669"/>
    <property type="project" value="UniProtKB-ARBA"/>
</dbReference>
<evidence type="ECO:0000313" key="5">
    <source>
        <dbReference type="EMBL" id="QQB14957.1"/>
    </source>
</evidence>
<evidence type="ECO:0000256" key="1">
    <source>
        <dbReference type="ARBA" id="ARBA00004255"/>
    </source>
</evidence>
<sequence length="230" mass="24786">MEDELLIVEELMLLLLADDGSAIAGSKVLHCVLPGAVLAELALTGRLEVHSHRRVGGTLIHAKRTTPDPQIDPILAEALRAMGTREHSAYGLISGLELDVRQPVLDRLAAKGIILRETKKVLGVLPTTRWPTLDVRAEADLRDRVTAVLDDGRLPDARTAAIIALISAAQVYVQLQPRMPWNAEVATRLKEIERGQVSAADAAPESQEIIEEIARAVLAMTSSASSAPIL</sequence>
<evidence type="ECO:0000313" key="6">
    <source>
        <dbReference type="Proteomes" id="UP000595374"/>
    </source>
</evidence>
<proteinExistence type="predicted"/>
<comment type="subcellular location">
    <subcellularLocation>
        <location evidence="1">Golgi apparatus membrane</location>
        <topology evidence="1">Peripheral membrane protein</topology>
        <orientation evidence="1">Cytoplasmic side</orientation>
    </subcellularLocation>
</comment>
<dbReference type="InterPro" id="IPR008628">
    <property type="entry name" value="GPP34-like"/>
</dbReference>
<dbReference type="GO" id="GO:0070273">
    <property type="term" value="F:phosphatidylinositol-4-phosphate binding"/>
    <property type="evidence" value="ECO:0007669"/>
    <property type="project" value="InterPro"/>
</dbReference>
<keyword evidence="3" id="KW-0446">Lipid-binding</keyword>
<evidence type="ECO:0000256" key="3">
    <source>
        <dbReference type="ARBA" id="ARBA00023121"/>
    </source>
</evidence>
<dbReference type="Pfam" id="PF05719">
    <property type="entry name" value="GPP34"/>
    <property type="match status" value="1"/>
</dbReference>
<dbReference type="AlphaFoldDB" id="A0A7T4A087"/>
<dbReference type="Gene3D" id="1.10.3630.10">
    <property type="entry name" value="yeast vps74-n-term truncation variant domain like"/>
    <property type="match status" value="1"/>
</dbReference>
<dbReference type="Proteomes" id="UP000595374">
    <property type="component" value="Chromosome"/>
</dbReference>
<accession>A0A7T4A087</accession>
<dbReference type="RefSeq" id="WP_198499991.1">
    <property type="nucleotide sequence ID" value="NZ_CP065989.1"/>
</dbReference>
<dbReference type="GO" id="GO:0005737">
    <property type="term" value="C:cytoplasm"/>
    <property type="evidence" value="ECO:0007669"/>
    <property type="project" value="UniProtKB-ARBA"/>
</dbReference>
<protein>
    <submittedName>
        <fullName evidence="5">GPP34 family phosphoprotein</fullName>
    </submittedName>
</protein>
<gene>
    <name evidence="5" type="ORF">I6H47_02990</name>
</gene>
<evidence type="ECO:0000256" key="2">
    <source>
        <dbReference type="ARBA" id="ARBA00023034"/>
    </source>
</evidence>
<evidence type="ECO:0000256" key="4">
    <source>
        <dbReference type="ARBA" id="ARBA00023136"/>
    </source>
</evidence>
<keyword evidence="4" id="KW-0472">Membrane</keyword>
<dbReference type="InterPro" id="IPR038261">
    <property type="entry name" value="GPP34-like_sf"/>
</dbReference>
<organism evidence="5 6">
    <name type="scientific">Brevibacterium casei</name>
    <dbReference type="NCBI Taxonomy" id="33889"/>
    <lineage>
        <taxon>Bacteria</taxon>
        <taxon>Bacillati</taxon>
        <taxon>Actinomycetota</taxon>
        <taxon>Actinomycetes</taxon>
        <taxon>Micrococcales</taxon>
        <taxon>Brevibacteriaceae</taxon>
        <taxon>Brevibacterium</taxon>
    </lineage>
</organism>
<keyword evidence="2" id="KW-0333">Golgi apparatus</keyword>
<name>A0A7T4A087_9MICO</name>
<reference evidence="5 6" key="1">
    <citation type="submission" date="2020-12" db="EMBL/GenBank/DDBJ databases">
        <title>FDA dAtabase for Regulatory Grade micrObial Sequences (FDA-ARGOS): Supporting development and validation of Infectious Disease Dx tests.</title>
        <authorList>
            <person name="Sproer C."/>
            <person name="Gronow S."/>
            <person name="Severitt S."/>
            <person name="Schroder I."/>
            <person name="Tallon L."/>
            <person name="Sadzewicz L."/>
            <person name="Zhao X."/>
            <person name="Boylan J."/>
            <person name="Ott S."/>
            <person name="Bowen H."/>
            <person name="Vavikolanu K."/>
            <person name="Mehta A."/>
            <person name="Aluvathingal J."/>
            <person name="Nadendla S."/>
            <person name="Lowell S."/>
            <person name="Myers T."/>
            <person name="Yan Y."/>
            <person name="Sichtig H."/>
        </authorList>
    </citation>
    <scope>NUCLEOTIDE SEQUENCE [LARGE SCALE GENOMIC DNA]</scope>
    <source>
        <strain evidence="5 6">FDAARGOS_990</strain>
    </source>
</reference>
<dbReference type="EMBL" id="CP065989">
    <property type="protein sequence ID" value="QQB14957.1"/>
    <property type="molecule type" value="Genomic_DNA"/>
</dbReference>